<dbReference type="InterPro" id="IPR011146">
    <property type="entry name" value="HIT-like"/>
</dbReference>
<reference evidence="3 4" key="1">
    <citation type="submission" date="2021-04" db="EMBL/GenBank/DDBJ databases">
        <authorList>
            <person name="Rodrigo-Torres L."/>
            <person name="Arahal R. D."/>
            <person name="Lucena T."/>
        </authorList>
    </citation>
    <scope>NUCLEOTIDE SEQUENCE [LARGE SCALE GENOMIC DNA]</scope>
    <source>
        <strain evidence="3 4">CECT 30171</strain>
    </source>
</reference>
<organism evidence="3 4">
    <name type="scientific">Novilysobacter luteus</name>
    <dbReference type="NCBI Taxonomy" id="2822368"/>
    <lineage>
        <taxon>Bacteria</taxon>
        <taxon>Pseudomonadati</taxon>
        <taxon>Pseudomonadota</taxon>
        <taxon>Gammaproteobacteria</taxon>
        <taxon>Lysobacterales</taxon>
        <taxon>Lysobacteraceae</taxon>
        <taxon>Novilysobacter</taxon>
    </lineage>
</organism>
<dbReference type="Pfam" id="PF01230">
    <property type="entry name" value="HIT"/>
    <property type="match status" value="1"/>
</dbReference>
<accession>A0ABN7R1T3</accession>
<dbReference type="EMBL" id="OU015430">
    <property type="protein sequence ID" value="CAG4974084.1"/>
    <property type="molecule type" value="Genomic_DNA"/>
</dbReference>
<dbReference type="PROSITE" id="PS51084">
    <property type="entry name" value="HIT_2"/>
    <property type="match status" value="1"/>
</dbReference>
<evidence type="ECO:0000313" key="3">
    <source>
        <dbReference type="EMBL" id="CAG4974084.1"/>
    </source>
</evidence>
<dbReference type="SUPFAM" id="SSF54197">
    <property type="entry name" value="HIT-like"/>
    <property type="match status" value="1"/>
</dbReference>
<dbReference type="InterPro" id="IPR026026">
    <property type="entry name" value="HIT_Hint"/>
</dbReference>
<dbReference type="PIRSF" id="PIRSF000714">
    <property type="entry name" value="HIT"/>
    <property type="match status" value="1"/>
</dbReference>
<proteinExistence type="predicted"/>
<evidence type="ECO:0000259" key="2">
    <source>
        <dbReference type="PROSITE" id="PS51084"/>
    </source>
</evidence>
<dbReference type="Proteomes" id="UP000680116">
    <property type="component" value="Chromosome"/>
</dbReference>
<evidence type="ECO:0000256" key="1">
    <source>
        <dbReference type="PROSITE-ProRule" id="PRU00464"/>
    </source>
</evidence>
<dbReference type="RefSeq" id="WP_215218188.1">
    <property type="nucleotide sequence ID" value="NZ_OU015430.1"/>
</dbReference>
<keyword evidence="4" id="KW-1185">Reference proteome</keyword>
<gene>
    <name evidence="3" type="ORF">LYB30171_01591</name>
</gene>
<name>A0ABN7R1T3_9GAMM</name>
<dbReference type="Gene3D" id="3.30.428.10">
    <property type="entry name" value="HIT-like"/>
    <property type="match status" value="1"/>
</dbReference>
<protein>
    <recommendedName>
        <fullName evidence="2">HIT domain-containing protein</fullName>
    </recommendedName>
</protein>
<feature type="domain" description="HIT" evidence="2">
    <location>
        <begin position="43"/>
        <end position="112"/>
    </location>
</feature>
<comment type="caution">
    <text evidence="1">Lacks conserved residue(s) required for the propagation of feature annotation.</text>
</comment>
<sequence length="147" mass="16421">MSRRHPPAPGWHLHPQLAEDTHPVAALELSELRLMDDANHPWLILVPRVEDATEWIDLDVAQQAVLSREISLASRALKAEFRPHKLNVAALGNLVPQLHIHVIARFEHDIAWPRPVWGTASAKRHTAEELIRQVDRLQAALASAGPG</sequence>
<dbReference type="InterPro" id="IPR036265">
    <property type="entry name" value="HIT-like_sf"/>
</dbReference>
<evidence type="ECO:0000313" key="4">
    <source>
        <dbReference type="Proteomes" id="UP000680116"/>
    </source>
</evidence>